<dbReference type="OrthoDB" id="242766at2759"/>
<reference evidence="2 3" key="1">
    <citation type="journal article" date="2005" name="Science">
        <title>Genome of the host-cell transforming parasite Theileria annulata compared with T. parva.</title>
        <authorList>
            <person name="Pain A."/>
            <person name="Renauld H."/>
            <person name="Berriman M."/>
            <person name="Murphy L."/>
            <person name="Yeats C.A."/>
            <person name="Weir W."/>
            <person name="Kerhornou A."/>
            <person name="Aslett M."/>
            <person name="Bishop R."/>
            <person name="Bouchier C."/>
            <person name="Cochet M."/>
            <person name="Coulson R.M.R."/>
            <person name="Cronin A."/>
            <person name="de Villiers E.P."/>
            <person name="Fraser A."/>
            <person name="Fosker N."/>
            <person name="Gardner M."/>
            <person name="Goble A."/>
            <person name="Griffiths-Jones S."/>
            <person name="Harris D.E."/>
            <person name="Katzer F."/>
            <person name="Larke N."/>
            <person name="Lord A."/>
            <person name="Maser P."/>
            <person name="McKellar S."/>
            <person name="Mooney P."/>
            <person name="Morton F."/>
            <person name="Nene V."/>
            <person name="O'Neil S."/>
            <person name="Price C."/>
            <person name="Quail M.A."/>
            <person name="Rabbinowitsch E."/>
            <person name="Rawlings N.D."/>
            <person name="Rutter S."/>
            <person name="Saunders D."/>
            <person name="Seeger K."/>
            <person name="Shah T."/>
            <person name="Squares R."/>
            <person name="Squares S."/>
            <person name="Tivey A."/>
            <person name="Walker A.R."/>
            <person name="Woodward J."/>
            <person name="Dobbelaere D.A.E."/>
            <person name="Langsley G."/>
            <person name="Rajandream M.A."/>
            <person name="McKeever D."/>
            <person name="Shiels B."/>
            <person name="Tait A."/>
            <person name="Barrell B.G."/>
            <person name="Hall N."/>
        </authorList>
    </citation>
    <scope>NUCLEOTIDE SEQUENCE [LARGE SCALE GENOMIC DNA]</scope>
    <source>
        <strain evidence="3">Ankara</strain>
    </source>
</reference>
<feature type="domain" description="DUF155" evidence="1">
    <location>
        <begin position="45"/>
        <end position="209"/>
    </location>
</feature>
<keyword evidence="3" id="KW-1185">Reference proteome</keyword>
<name>Q4U8S9_THEAN</name>
<dbReference type="OMA" id="PYVIAYY"/>
<dbReference type="VEuPathDB" id="PiroplasmaDB:TA10105"/>
<dbReference type="Pfam" id="PF02582">
    <property type="entry name" value="DUF155"/>
    <property type="match status" value="1"/>
</dbReference>
<dbReference type="AlphaFoldDB" id="Q4U8S9"/>
<dbReference type="eggNOG" id="KOG2861">
    <property type="taxonomic scope" value="Eukaryota"/>
</dbReference>
<dbReference type="RefSeq" id="XP_953399.1">
    <property type="nucleotide sequence ID" value="XM_948306.1"/>
</dbReference>
<dbReference type="EMBL" id="CR940353">
    <property type="protein sequence ID" value="CAI76774.1"/>
    <property type="molecule type" value="Genomic_DNA"/>
</dbReference>
<dbReference type="InParanoid" id="Q4U8S9"/>
<dbReference type="GeneID" id="3863340"/>
<sequence length="232" mass="26918">MLKSEIDINRMRNKLLNQGANFAIKDKLVLVKSCDSLNHKSGTAILTQNGFLVLWGQSNGSLESYRSLITESEECVKDILNVILGETRLCDGKILITNSDEREYDEIATSLALMTAVKLNFLEWDIKRNLEIRNTQLLSLKNSLVSQNLDRVAKALFELETYAHDCRYRLNLQGLLEYPDVLWDYDKQCDLFNRIQSLFEIPKRLDHLNHRLLNNFNMLQNILDFGNIEFIF</sequence>
<dbReference type="KEGG" id="tan:TA10105"/>
<evidence type="ECO:0000313" key="3">
    <source>
        <dbReference type="Proteomes" id="UP000001950"/>
    </source>
</evidence>
<dbReference type="InterPro" id="IPR003734">
    <property type="entry name" value="DUF155"/>
</dbReference>
<evidence type="ECO:0000259" key="1">
    <source>
        <dbReference type="Pfam" id="PF02582"/>
    </source>
</evidence>
<organism evidence="2 3">
    <name type="scientific">Theileria annulata</name>
    <dbReference type="NCBI Taxonomy" id="5874"/>
    <lineage>
        <taxon>Eukaryota</taxon>
        <taxon>Sar</taxon>
        <taxon>Alveolata</taxon>
        <taxon>Apicomplexa</taxon>
        <taxon>Aconoidasida</taxon>
        <taxon>Piroplasmida</taxon>
        <taxon>Theileriidae</taxon>
        <taxon>Theileria</taxon>
    </lineage>
</organism>
<protein>
    <recommendedName>
        <fullName evidence="1">DUF155 domain-containing protein</fullName>
    </recommendedName>
</protein>
<dbReference type="STRING" id="5874.Q4U8S9"/>
<proteinExistence type="predicted"/>
<dbReference type="Proteomes" id="UP000001950">
    <property type="component" value="Chromosome 4"/>
</dbReference>
<accession>Q4U8S9</accession>
<evidence type="ECO:0000313" key="2">
    <source>
        <dbReference type="EMBL" id="CAI76774.1"/>
    </source>
</evidence>
<gene>
    <name evidence="2" type="ORF">TA10105</name>
</gene>